<keyword evidence="4" id="KW-1185">Reference proteome</keyword>
<dbReference type="GO" id="GO:0005829">
    <property type="term" value="C:cytosol"/>
    <property type="evidence" value="ECO:0007669"/>
    <property type="project" value="TreeGrafter"/>
</dbReference>
<dbReference type="InterPro" id="IPR019920">
    <property type="entry name" value="F420-binding_dom_put"/>
</dbReference>
<proteinExistence type="predicted"/>
<evidence type="ECO:0000259" key="2">
    <source>
        <dbReference type="Pfam" id="PF01243"/>
    </source>
</evidence>
<reference evidence="3 4" key="1">
    <citation type="submission" date="2016-10" db="EMBL/GenBank/DDBJ databases">
        <authorList>
            <person name="de Groot N.N."/>
        </authorList>
    </citation>
    <scope>NUCLEOTIDE SEQUENCE [LARGE SCALE GENOMIC DNA]</scope>
    <source>
        <strain evidence="3 4">DSM 43941</strain>
    </source>
</reference>
<feature type="domain" description="Pyridoxamine 5'-phosphate oxidase N-terminal" evidence="2">
    <location>
        <begin position="10"/>
        <end position="133"/>
    </location>
</feature>
<dbReference type="AlphaFoldDB" id="A0A1H1WC66"/>
<dbReference type="NCBIfam" id="TIGR03618">
    <property type="entry name" value="Rv1155_F420"/>
    <property type="match status" value="1"/>
</dbReference>
<evidence type="ECO:0000313" key="4">
    <source>
        <dbReference type="Proteomes" id="UP000198688"/>
    </source>
</evidence>
<evidence type="ECO:0000256" key="1">
    <source>
        <dbReference type="ARBA" id="ARBA00023002"/>
    </source>
</evidence>
<dbReference type="Proteomes" id="UP000198688">
    <property type="component" value="Chromosome I"/>
</dbReference>
<dbReference type="Pfam" id="PF01243">
    <property type="entry name" value="PNPOx_N"/>
    <property type="match status" value="1"/>
</dbReference>
<evidence type="ECO:0000313" key="3">
    <source>
        <dbReference type="EMBL" id="SDS94817.1"/>
    </source>
</evidence>
<dbReference type="GO" id="GO:0016627">
    <property type="term" value="F:oxidoreductase activity, acting on the CH-CH group of donors"/>
    <property type="evidence" value="ECO:0007669"/>
    <property type="project" value="TreeGrafter"/>
</dbReference>
<dbReference type="Gene3D" id="2.30.110.10">
    <property type="entry name" value="Electron Transport, Fmn-binding Protein, Chain A"/>
    <property type="match status" value="1"/>
</dbReference>
<sequence length="135" mass="14721">MKVPPIMALPDDLLAVLHTKAICFVTTLMPDGSPQISQTWAGTDGQHVLINTVVTHQKTRNLTRDPRIAIGIADPAAPSRSWALRGSVVTATTDGARENIDELSQKYIGRPYPGFGGEQEERVILTVKVDRIHTP</sequence>
<gene>
    <name evidence="3" type="ORF">SAMN04489716_2059</name>
</gene>
<dbReference type="PANTHER" id="PTHR35176">
    <property type="entry name" value="HEME OXYGENASE HI_0854-RELATED"/>
    <property type="match status" value="1"/>
</dbReference>
<protein>
    <submittedName>
        <fullName evidence="3">PPOX class probable F420-dependent enzyme</fullName>
    </submittedName>
</protein>
<accession>A0A1H1WC66</accession>
<name>A0A1H1WC66_9ACTN</name>
<dbReference type="EMBL" id="LT629758">
    <property type="protein sequence ID" value="SDS94817.1"/>
    <property type="molecule type" value="Genomic_DNA"/>
</dbReference>
<keyword evidence="1" id="KW-0560">Oxidoreductase</keyword>
<dbReference type="PANTHER" id="PTHR35176:SF6">
    <property type="entry name" value="HEME OXYGENASE HI_0854-RELATED"/>
    <property type="match status" value="1"/>
</dbReference>
<dbReference type="InterPro" id="IPR011576">
    <property type="entry name" value="Pyridox_Oxase_N"/>
</dbReference>
<dbReference type="RefSeq" id="WP_231954372.1">
    <property type="nucleotide sequence ID" value="NZ_BOMJ01000044.1"/>
</dbReference>
<dbReference type="InterPro" id="IPR052019">
    <property type="entry name" value="F420H2_bilvrd_red/Heme_oxyg"/>
</dbReference>
<dbReference type="STRING" id="113562.SAMN04489716_2059"/>
<organism evidence="3 4">
    <name type="scientific">Actinoplanes derwentensis</name>
    <dbReference type="NCBI Taxonomy" id="113562"/>
    <lineage>
        <taxon>Bacteria</taxon>
        <taxon>Bacillati</taxon>
        <taxon>Actinomycetota</taxon>
        <taxon>Actinomycetes</taxon>
        <taxon>Micromonosporales</taxon>
        <taxon>Micromonosporaceae</taxon>
        <taxon>Actinoplanes</taxon>
    </lineage>
</organism>
<dbReference type="GO" id="GO:0070967">
    <property type="term" value="F:coenzyme F420 binding"/>
    <property type="evidence" value="ECO:0007669"/>
    <property type="project" value="TreeGrafter"/>
</dbReference>
<dbReference type="InterPro" id="IPR012349">
    <property type="entry name" value="Split_barrel_FMN-bd"/>
</dbReference>
<dbReference type="SUPFAM" id="SSF50475">
    <property type="entry name" value="FMN-binding split barrel"/>
    <property type="match status" value="1"/>
</dbReference>